<dbReference type="Gene3D" id="3.90.1490.10">
    <property type="entry name" value="putative n-type atp pyrophosphatase, domain 2"/>
    <property type="match status" value="1"/>
</dbReference>
<dbReference type="InterPro" id="IPR014729">
    <property type="entry name" value="Rossmann-like_a/b/a_fold"/>
</dbReference>
<dbReference type="Pfam" id="PF01902">
    <property type="entry name" value="Diphthami_syn_2"/>
    <property type="match status" value="1"/>
</dbReference>
<keyword evidence="2" id="KW-0436">Ligase</keyword>
<sequence>MNRIALSWSGGKDSCMALHELTHKGSDVVCLVTTVPEETGKTFAHNEDMKKIEAQADSLRIPMEFIHCTYDTYTDDFLKELMRLKTKYKLDAIAFGDMYLDGHREWGQKLADAAKLEALYPLWAEQSQMTESLRKFIETGYKAEIIKVREDVLPASWVGRQLDESFLKDISKEDVCPMGESGEYHTFVYDGPLFKKEVNI</sequence>
<name>A0A429Y7W4_9BACI</name>
<organism evidence="2 3">
    <name type="scientific">Siminovitchia acidinfaciens</name>
    <dbReference type="NCBI Taxonomy" id="2321395"/>
    <lineage>
        <taxon>Bacteria</taxon>
        <taxon>Bacillati</taxon>
        <taxon>Bacillota</taxon>
        <taxon>Bacilli</taxon>
        <taxon>Bacillales</taxon>
        <taxon>Bacillaceae</taxon>
        <taxon>Siminovitchia</taxon>
    </lineage>
</organism>
<dbReference type="NCBIfam" id="TIGR00290">
    <property type="entry name" value="MJ0570_dom"/>
    <property type="match status" value="1"/>
</dbReference>
<dbReference type="SUPFAM" id="SSF52402">
    <property type="entry name" value="Adenine nucleotide alpha hydrolases-like"/>
    <property type="match status" value="1"/>
</dbReference>
<evidence type="ECO:0000313" key="3">
    <source>
        <dbReference type="Proteomes" id="UP000287156"/>
    </source>
</evidence>
<dbReference type="Gene3D" id="3.40.50.620">
    <property type="entry name" value="HUPs"/>
    <property type="match status" value="1"/>
</dbReference>
<dbReference type="EC" id="6.3.1.14" evidence="2"/>
<protein>
    <submittedName>
        <fullName evidence="2">Diphthine--ammonia ligase</fullName>
        <ecNumber evidence="2">6.3.1.14</ecNumber>
    </submittedName>
</protein>
<reference evidence="2" key="1">
    <citation type="submission" date="2018-12" db="EMBL/GenBank/DDBJ databases">
        <authorList>
            <person name="Sun L."/>
            <person name="Chen Z."/>
        </authorList>
    </citation>
    <scope>NUCLEOTIDE SEQUENCE [LARGE SCALE GENOMIC DNA]</scope>
    <source>
        <strain evidence="2">3-2-2</strain>
    </source>
</reference>
<evidence type="ECO:0000313" key="2">
    <source>
        <dbReference type="EMBL" id="RST77501.1"/>
    </source>
</evidence>
<dbReference type="RefSeq" id="WP_126047559.1">
    <property type="nucleotide sequence ID" value="NZ_QYTV02000001.1"/>
</dbReference>
<dbReference type="PANTHER" id="PTHR12196">
    <property type="entry name" value="DOMAIN OF UNKNOWN FUNCTION 71 DUF71 -CONTAINING PROTEIN"/>
    <property type="match status" value="1"/>
</dbReference>
<feature type="domain" description="Diphthamide synthase" evidence="1">
    <location>
        <begin position="3"/>
        <end position="200"/>
    </location>
</feature>
<dbReference type="InterPro" id="IPR030662">
    <property type="entry name" value="DPH6/MJ0570"/>
</dbReference>
<keyword evidence="3" id="KW-1185">Reference proteome</keyword>
<dbReference type="Proteomes" id="UP000287156">
    <property type="component" value="Unassembled WGS sequence"/>
</dbReference>
<dbReference type="CDD" id="cd01994">
    <property type="entry name" value="AANH_PF0828-like"/>
    <property type="match status" value="1"/>
</dbReference>
<dbReference type="EMBL" id="QYTV02000001">
    <property type="protein sequence ID" value="RST77501.1"/>
    <property type="molecule type" value="Genomic_DNA"/>
</dbReference>
<proteinExistence type="predicted"/>
<dbReference type="InterPro" id="IPR002761">
    <property type="entry name" value="Diphthami_syn_dom"/>
</dbReference>
<dbReference type="GO" id="GO:0017178">
    <property type="term" value="F:diphthine-ammonia ligase activity"/>
    <property type="evidence" value="ECO:0007669"/>
    <property type="project" value="UniProtKB-EC"/>
</dbReference>
<comment type="caution">
    <text evidence="2">The sequence shown here is derived from an EMBL/GenBank/DDBJ whole genome shotgun (WGS) entry which is preliminary data.</text>
</comment>
<evidence type="ECO:0000259" key="1">
    <source>
        <dbReference type="Pfam" id="PF01902"/>
    </source>
</evidence>
<dbReference type="AlphaFoldDB" id="A0A429Y7W4"/>
<gene>
    <name evidence="2" type="ORF">D4T97_003185</name>
</gene>
<dbReference type="PANTHER" id="PTHR12196:SF2">
    <property type="entry name" value="DIPHTHINE--AMMONIA LIGASE"/>
    <property type="match status" value="1"/>
</dbReference>
<dbReference type="GO" id="GO:0017183">
    <property type="term" value="P:protein histidyl modification to diphthamide"/>
    <property type="evidence" value="ECO:0007669"/>
    <property type="project" value="TreeGrafter"/>
</dbReference>
<accession>A0A429Y7W4</accession>
<dbReference type="OrthoDB" id="3572539at2"/>